<organism evidence="11 12">
    <name type="scientific">Alternaria tenuissima</name>
    <dbReference type="NCBI Taxonomy" id="119927"/>
    <lineage>
        <taxon>Eukaryota</taxon>
        <taxon>Fungi</taxon>
        <taxon>Dikarya</taxon>
        <taxon>Ascomycota</taxon>
        <taxon>Pezizomycotina</taxon>
        <taxon>Dothideomycetes</taxon>
        <taxon>Pleosporomycetidae</taxon>
        <taxon>Pleosporales</taxon>
        <taxon>Pleosporineae</taxon>
        <taxon>Pleosporaceae</taxon>
        <taxon>Alternaria</taxon>
        <taxon>Alternaria sect. Alternaria</taxon>
        <taxon>Alternaria alternata complex</taxon>
    </lineage>
</organism>
<keyword evidence="5" id="KW-0862">Zinc</keyword>
<dbReference type="InterPro" id="IPR051059">
    <property type="entry name" value="VerF-like"/>
</dbReference>
<dbReference type="AlphaFoldDB" id="A0A4Q4MTF4"/>
<evidence type="ECO:0000256" key="3">
    <source>
        <dbReference type="ARBA" id="ARBA00022737"/>
    </source>
</evidence>
<feature type="region of interest" description="Disordered" evidence="8">
    <location>
        <begin position="658"/>
        <end position="703"/>
    </location>
</feature>
<feature type="domain" description="C2H2-type" evidence="10">
    <location>
        <begin position="566"/>
        <end position="588"/>
    </location>
</feature>
<dbReference type="GO" id="GO:0005634">
    <property type="term" value="C:nucleus"/>
    <property type="evidence" value="ECO:0007669"/>
    <property type="project" value="UniProtKB-SubCell"/>
</dbReference>
<feature type="domain" description="C2H2-type" evidence="10">
    <location>
        <begin position="538"/>
        <end position="565"/>
    </location>
</feature>
<evidence type="ECO:0000256" key="4">
    <source>
        <dbReference type="ARBA" id="ARBA00022771"/>
    </source>
</evidence>
<comment type="caution">
    <text evidence="11">The sequence shown here is derived from an EMBL/GenBank/DDBJ whole genome shotgun (WGS) entry which is preliminary data.</text>
</comment>
<dbReference type="PROSITE" id="PS50157">
    <property type="entry name" value="ZINC_FINGER_C2H2_2"/>
    <property type="match status" value="2"/>
</dbReference>
<accession>A0A4Q4MTF4</accession>
<dbReference type="GO" id="GO:0008270">
    <property type="term" value="F:zinc ion binding"/>
    <property type="evidence" value="ECO:0007669"/>
    <property type="project" value="UniProtKB-KW"/>
</dbReference>
<dbReference type="GO" id="GO:0000785">
    <property type="term" value="C:chromatin"/>
    <property type="evidence" value="ECO:0007669"/>
    <property type="project" value="TreeGrafter"/>
</dbReference>
<dbReference type="PANTHER" id="PTHR40626">
    <property type="entry name" value="MIP31509P"/>
    <property type="match status" value="1"/>
</dbReference>
<protein>
    <recommendedName>
        <fullName evidence="13">C2H2-type domain-containing protein</fullName>
    </recommendedName>
</protein>
<keyword evidence="2" id="KW-0479">Metal-binding</keyword>
<dbReference type="EMBL" id="PDXA01000005">
    <property type="protein sequence ID" value="RYN58348.1"/>
    <property type="molecule type" value="Genomic_DNA"/>
</dbReference>
<keyword evidence="4 7" id="KW-0863">Zinc-finger</keyword>
<evidence type="ECO:0008006" key="13">
    <source>
        <dbReference type="Google" id="ProtNLM"/>
    </source>
</evidence>
<evidence type="ECO:0000259" key="10">
    <source>
        <dbReference type="PROSITE" id="PS50157"/>
    </source>
</evidence>
<dbReference type="GO" id="GO:0000978">
    <property type="term" value="F:RNA polymerase II cis-regulatory region sequence-specific DNA binding"/>
    <property type="evidence" value="ECO:0007669"/>
    <property type="project" value="InterPro"/>
</dbReference>
<dbReference type="GO" id="GO:0000981">
    <property type="term" value="F:DNA-binding transcription factor activity, RNA polymerase II-specific"/>
    <property type="evidence" value="ECO:0007669"/>
    <property type="project" value="InterPro"/>
</dbReference>
<feature type="compositionally biased region" description="Acidic residues" evidence="8">
    <location>
        <begin position="675"/>
        <end position="685"/>
    </location>
</feature>
<feature type="region of interest" description="Disordered" evidence="8">
    <location>
        <begin position="1"/>
        <end position="67"/>
    </location>
</feature>
<reference evidence="12" key="1">
    <citation type="journal article" date="2019" name="bioRxiv">
        <title>Genomics, evolutionary history and diagnostics of the Alternaria alternata species group including apple and Asian pear pathotypes.</title>
        <authorList>
            <person name="Armitage A.D."/>
            <person name="Cockerton H.M."/>
            <person name="Sreenivasaprasad S."/>
            <person name="Woodhall J.W."/>
            <person name="Lane C.R."/>
            <person name="Harrison R.J."/>
            <person name="Clarkson J.P."/>
        </authorList>
    </citation>
    <scope>NUCLEOTIDE SEQUENCE [LARGE SCALE GENOMIC DNA]</scope>
    <source>
        <strain evidence="12">FERA 1082</strain>
    </source>
</reference>
<dbReference type="InterPro" id="IPR001005">
    <property type="entry name" value="SANT/Myb"/>
</dbReference>
<evidence type="ECO:0000259" key="9">
    <source>
        <dbReference type="PROSITE" id="PS50090"/>
    </source>
</evidence>
<keyword evidence="6" id="KW-0539">Nucleus</keyword>
<dbReference type="PROSITE" id="PS50090">
    <property type="entry name" value="MYB_LIKE"/>
    <property type="match status" value="1"/>
</dbReference>
<evidence type="ECO:0000256" key="8">
    <source>
        <dbReference type="SAM" id="MobiDB-lite"/>
    </source>
</evidence>
<dbReference type="InterPro" id="IPR009057">
    <property type="entry name" value="Homeodomain-like_sf"/>
</dbReference>
<evidence type="ECO:0000256" key="5">
    <source>
        <dbReference type="ARBA" id="ARBA00022833"/>
    </source>
</evidence>
<dbReference type="PROSITE" id="PS00028">
    <property type="entry name" value="ZINC_FINGER_C2H2_1"/>
    <property type="match status" value="1"/>
</dbReference>
<sequence>METPMPTPPQSQLLRNESGMHSGYGSPPRSSSDRSASVASPILNSTTLAMPPQEPPVPAKPVGSRPDTIQGMQKFDRRVTEDMQRRFQDVFDRLSGPLATYLRKSRHEHRPTVIRLAFLGSDADSVRPWIVVFCPELVKKRAEKFFKKDMTQRIYQSDEPGRESFQVAVVGQPPRPRADDFASRVKVTPAYPDYPGSITLQVRAEHDGVSRCATMGGYIVASSHDGKEIVYGLTAGHITPPTGYDSASSDGPWDGSMPSPASSDTEDENTISPGLSDQRRNRRLIENSIELSSELPWTEMRLADVSFSREARDNDWAIIEGIQANQIDKASNTAFVLGTIGEQRALQIGYNVKGALHCILSRTPSMILTPSGHDFVRAHTLVPEASQSLEDGASGTWVVYEPEVDPDTSFFTQAIPPTSVYGQVVADDMFGDIYMLPLHSIMNDVKTLMNAAVVRLPTSTKELQQILAAQLHLDHTDPDHEKSSKDPHSLITDATAERINYDAYPGSMLDHSLVLESPTPLLSGKPKRSTSVRKPKRHVCGTCGRKYARREHLNQHERSHAQGDPFRCSQCTKAFYRKELLERHEARHHEALSAEFDDAETQTDYAEIDDKDVRDPTTNGKSIQEKISDMIVSPTRNVSALLHTTWWSVYPEYASSGYFPEDRPPSQDSPATEVSDVEDNCDDDISSNSHGAPKAKKSRTEVPWTSNEDLCLERMRSEGASWDRIMETFSDRTESSVKRHWYKDLHREGMAEEAPASASMPIVQLLIHPQMPDAKPLMVKVRVDSTIERPRLAWCRKEKFSEQMTRSVFFTWKGQRLYDSTLIKRLGIQVDDSGNVSVQGDSNIYDVNLPKIHVEAWTEDLYKQRKKEDAASEQGK</sequence>
<comment type="subcellular location">
    <subcellularLocation>
        <location evidence="1">Nucleus</location>
    </subcellularLocation>
</comment>
<evidence type="ECO:0000256" key="2">
    <source>
        <dbReference type="ARBA" id="ARBA00022723"/>
    </source>
</evidence>
<evidence type="ECO:0000313" key="11">
    <source>
        <dbReference type="EMBL" id="RYN58348.1"/>
    </source>
</evidence>
<feature type="compositionally biased region" description="Low complexity" evidence="8">
    <location>
        <begin position="23"/>
        <end position="40"/>
    </location>
</feature>
<evidence type="ECO:0000256" key="7">
    <source>
        <dbReference type="PROSITE-ProRule" id="PRU00042"/>
    </source>
</evidence>
<evidence type="ECO:0000313" key="12">
    <source>
        <dbReference type="Proteomes" id="UP000292402"/>
    </source>
</evidence>
<dbReference type="CDD" id="cd00167">
    <property type="entry name" value="SANT"/>
    <property type="match status" value="1"/>
</dbReference>
<evidence type="ECO:0000256" key="6">
    <source>
        <dbReference type="ARBA" id="ARBA00023242"/>
    </source>
</evidence>
<feature type="domain" description="Myb-like" evidence="9">
    <location>
        <begin position="696"/>
        <end position="745"/>
    </location>
</feature>
<feature type="region of interest" description="Disordered" evidence="8">
    <location>
        <begin position="240"/>
        <end position="279"/>
    </location>
</feature>
<dbReference type="InterPro" id="IPR036236">
    <property type="entry name" value="Znf_C2H2_sf"/>
</dbReference>
<keyword evidence="3" id="KW-0677">Repeat</keyword>
<dbReference type="Proteomes" id="UP000292402">
    <property type="component" value="Unassembled WGS sequence"/>
</dbReference>
<dbReference type="Pfam" id="PF00096">
    <property type="entry name" value="zf-C2H2"/>
    <property type="match status" value="2"/>
</dbReference>
<dbReference type="Gene3D" id="3.30.160.60">
    <property type="entry name" value="Classic Zinc Finger"/>
    <property type="match status" value="1"/>
</dbReference>
<dbReference type="InterPro" id="IPR013087">
    <property type="entry name" value="Znf_C2H2_type"/>
</dbReference>
<proteinExistence type="predicted"/>
<dbReference type="SUPFAM" id="SSF57667">
    <property type="entry name" value="beta-beta-alpha zinc fingers"/>
    <property type="match status" value="1"/>
</dbReference>
<dbReference type="PANTHER" id="PTHR40626:SF11">
    <property type="entry name" value="ZINC FINGER PROTEIN YPR022C"/>
    <property type="match status" value="1"/>
</dbReference>
<gene>
    <name evidence="11" type="ORF">AA0114_g2017</name>
</gene>
<evidence type="ECO:0000256" key="1">
    <source>
        <dbReference type="ARBA" id="ARBA00004123"/>
    </source>
</evidence>
<name>A0A4Q4MTF4_9PLEO</name>
<dbReference type="SUPFAM" id="SSF46689">
    <property type="entry name" value="Homeodomain-like"/>
    <property type="match status" value="1"/>
</dbReference>
<dbReference type="SMART" id="SM00355">
    <property type="entry name" value="ZnF_C2H2"/>
    <property type="match status" value="2"/>
</dbReference>